<name>A0A9Q9F293_9STAP</name>
<comment type="catalytic activity">
    <reaction evidence="2 3">
        <text>5-(methylsulfanyl)-alpha-D-ribose 1-phosphate = 5-(methylsulfanyl)-D-ribulose 1-phosphate</text>
        <dbReference type="Rhea" id="RHEA:19989"/>
        <dbReference type="ChEBI" id="CHEBI:58533"/>
        <dbReference type="ChEBI" id="CHEBI:58548"/>
        <dbReference type="EC" id="5.3.1.23"/>
    </reaction>
</comment>
<dbReference type="FunFam" id="3.40.50.10470:FF:000006">
    <property type="entry name" value="Methylthioribose-1-phosphate isomerase"/>
    <property type="match status" value="1"/>
</dbReference>
<accession>A0A9Q9F293</accession>
<reference evidence="4" key="1">
    <citation type="submission" date="2021-04" db="EMBL/GenBank/DDBJ databases">
        <title>Complete Genome Sequences of Macrococcus spp. from dog and cattle.</title>
        <authorList>
            <person name="Schwendener S."/>
            <person name="Perreten V."/>
        </authorList>
    </citation>
    <scope>NUCLEOTIDE SEQUENCE</scope>
    <source>
        <strain evidence="4">Epi0143-OL</strain>
    </source>
</reference>
<comment type="function">
    <text evidence="3">Catalyzes the interconversion of methylthioribose-1-phosphate (MTR-1-P) into methylthioribulose-1-phosphate (MTRu-1-P).</text>
</comment>
<protein>
    <recommendedName>
        <fullName evidence="3">Methylthioribose-1-phosphate isomerase</fullName>
        <shortName evidence="3">M1Pi</shortName>
        <shortName evidence="3">MTR-1-P isomerase</shortName>
        <ecNumber evidence="3">5.3.1.23</ecNumber>
    </recommendedName>
    <alternativeName>
        <fullName evidence="3">S-methyl-5-thioribose-1-phosphate isomerase</fullName>
    </alternativeName>
</protein>
<comment type="similarity">
    <text evidence="3">Belongs to the EIF-2B alpha/beta/delta subunits family. MtnA subfamily.</text>
</comment>
<evidence type="ECO:0000256" key="2">
    <source>
        <dbReference type="ARBA" id="ARBA00052401"/>
    </source>
</evidence>
<dbReference type="PANTHER" id="PTHR43475">
    <property type="entry name" value="METHYLTHIORIBOSE-1-PHOSPHATE ISOMERASE"/>
    <property type="match status" value="1"/>
</dbReference>
<feature type="binding site" evidence="3">
    <location>
        <position position="87"/>
    </location>
    <ligand>
        <name>substrate</name>
    </ligand>
</feature>
<dbReference type="Pfam" id="PF01008">
    <property type="entry name" value="IF-2B"/>
    <property type="match status" value="1"/>
</dbReference>
<dbReference type="InterPro" id="IPR027363">
    <property type="entry name" value="M1Pi_N"/>
</dbReference>
<dbReference type="NCBIfam" id="NF004326">
    <property type="entry name" value="PRK05720.1"/>
    <property type="match status" value="1"/>
</dbReference>
<dbReference type="Gene3D" id="1.20.120.420">
    <property type="entry name" value="translation initiation factor eif-2b, domain 1"/>
    <property type="match status" value="1"/>
</dbReference>
<dbReference type="InterPro" id="IPR000649">
    <property type="entry name" value="IF-2B-related"/>
</dbReference>
<evidence type="ECO:0000313" key="5">
    <source>
        <dbReference type="Proteomes" id="UP001057381"/>
    </source>
</evidence>
<feature type="binding site" evidence="3">
    <location>
        <begin position="46"/>
        <end position="48"/>
    </location>
    <ligand>
        <name>substrate</name>
    </ligand>
</feature>
<keyword evidence="3" id="KW-0028">Amino-acid biosynthesis</keyword>
<dbReference type="GO" id="GO:0046523">
    <property type="term" value="F:S-methyl-5-thioribose-1-phosphate isomerase activity"/>
    <property type="evidence" value="ECO:0007669"/>
    <property type="project" value="UniProtKB-UniRule"/>
</dbReference>
<dbReference type="EC" id="5.3.1.23" evidence="3"/>
<keyword evidence="1 3" id="KW-0413">Isomerase</keyword>
<dbReference type="RefSeq" id="WP_254250191.1">
    <property type="nucleotide sequence ID" value="NZ_CP073809.1"/>
</dbReference>
<evidence type="ECO:0000256" key="3">
    <source>
        <dbReference type="HAMAP-Rule" id="MF_01678"/>
    </source>
</evidence>
<dbReference type="InterPro" id="IPR042529">
    <property type="entry name" value="IF_2B-like_C"/>
</dbReference>
<keyword evidence="3" id="KW-0486">Methionine biosynthesis</keyword>
<dbReference type="InterPro" id="IPR011559">
    <property type="entry name" value="Initiation_fac_2B_a/b/d"/>
</dbReference>
<dbReference type="NCBIfam" id="TIGR00512">
    <property type="entry name" value="salvage_mtnA"/>
    <property type="match status" value="1"/>
</dbReference>
<dbReference type="EMBL" id="CP073809">
    <property type="protein sequence ID" value="UTH14141.1"/>
    <property type="molecule type" value="Genomic_DNA"/>
</dbReference>
<comment type="pathway">
    <text evidence="3">Amino-acid biosynthesis; L-methionine biosynthesis via salvage pathway; L-methionine from S-methyl-5-thio-alpha-D-ribose 1-phosphate: step 1/6.</text>
</comment>
<dbReference type="Gene3D" id="3.40.50.10470">
    <property type="entry name" value="Translation initiation factor eif-2b, domain 2"/>
    <property type="match status" value="1"/>
</dbReference>
<organism evidence="4 5">
    <name type="scientific">Macrococcus equipercicus</name>
    <dbReference type="NCBI Taxonomy" id="69967"/>
    <lineage>
        <taxon>Bacteria</taxon>
        <taxon>Bacillati</taxon>
        <taxon>Bacillota</taxon>
        <taxon>Bacilli</taxon>
        <taxon>Bacillales</taxon>
        <taxon>Staphylococcaceae</taxon>
        <taxon>Macrococcus</taxon>
    </lineage>
</organism>
<dbReference type="GO" id="GO:0019509">
    <property type="term" value="P:L-methionine salvage from methylthioadenosine"/>
    <property type="evidence" value="ECO:0007669"/>
    <property type="project" value="UniProtKB-UniRule"/>
</dbReference>
<dbReference type="InterPro" id="IPR037171">
    <property type="entry name" value="NagB/RpiA_transferase-like"/>
</dbReference>
<sequence length="343" mass="37659">MNINALSYNDGVLTLLDQTKLPHATVYRDYTDYETIARAIEEMIVRGAPAIGMTAAYGAVIGARQFAGDAHFTDYMENVIDRLWHTRPTAVNLMWALNRLKPLVSDNPAETIQRLEQAAHDIFKEDAEINRRIGEHLLEVLHDGVTLLTHCNPGALATAAYGTATAPMYLAHERGWNIKVYSDETRPRLQGALTAYELSQAGIDVTTITDSTAATLMQQGKIDAVIVGCDRIAANGDTVNKIGTMPLAICANYYNVPFYVAAPTPSFDISLADGSRIPIEERQSVEVTTFNEQALSIPDVPVYNPAFDITPHTLITGIATEHGIIKANKETIIQLFEKKEITT</sequence>
<gene>
    <name evidence="3 4" type="primary">mtnA</name>
    <name evidence="4" type="ORF">KFV11_01850</name>
</gene>
<evidence type="ECO:0000256" key="1">
    <source>
        <dbReference type="ARBA" id="ARBA00023235"/>
    </source>
</evidence>
<dbReference type="AlphaFoldDB" id="A0A9Q9F293"/>
<dbReference type="KEGG" id="mequ:KFV11_01850"/>
<evidence type="ECO:0000313" key="4">
    <source>
        <dbReference type="EMBL" id="UTH14141.1"/>
    </source>
</evidence>
<dbReference type="PANTHER" id="PTHR43475:SF1">
    <property type="entry name" value="METHYLTHIORIBOSE-1-PHOSPHATE ISOMERASE"/>
    <property type="match status" value="1"/>
</dbReference>
<feature type="binding site" evidence="3">
    <location>
        <position position="190"/>
    </location>
    <ligand>
        <name>substrate</name>
    </ligand>
</feature>
<dbReference type="NCBIfam" id="TIGR00524">
    <property type="entry name" value="eIF-2B_rel"/>
    <property type="match status" value="1"/>
</dbReference>
<proteinExistence type="inferred from homology"/>
<feature type="site" description="Transition state stabilizer" evidence="3">
    <location>
        <position position="151"/>
    </location>
</feature>
<dbReference type="FunFam" id="1.20.120.420:FF:000003">
    <property type="entry name" value="Methylthioribose-1-phosphate isomerase"/>
    <property type="match status" value="1"/>
</dbReference>
<feature type="active site" description="Proton donor" evidence="3">
    <location>
        <position position="230"/>
    </location>
</feature>
<feature type="binding site" evidence="3">
    <location>
        <begin position="240"/>
        <end position="241"/>
    </location>
    <ligand>
        <name>substrate</name>
    </ligand>
</feature>
<dbReference type="SUPFAM" id="SSF100950">
    <property type="entry name" value="NagB/RpiA/CoA transferase-like"/>
    <property type="match status" value="1"/>
</dbReference>
<dbReference type="HAMAP" id="MF_01678">
    <property type="entry name" value="Salvage_MtnA"/>
    <property type="match status" value="1"/>
</dbReference>
<dbReference type="InterPro" id="IPR005251">
    <property type="entry name" value="IF-M1Pi"/>
</dbReference>
<dbReference type="Proteomes" id="UP001057381">
    <property type="component" value="Chromosome"/>
</dbReference>